<dbReference type="EMBL" id="LJAM02000245">
    <property type="protein sequence ID" value="RAP70867.1"/>
    <property type="molecule type" value="Genomic_DNA"/>
</dbReference>
<keyword evidence="2" id="KW-0805">Transcription regulation</keyword>
<evidence type="ECO:0000259" key="5">
    <source>
        <dbReference type="Pfam" id="PF13693"/>
    </source>
</evidence>
<evidence type="ECO:0000256" key="2">
    <source>
        <dbReference type="ARBA" id="ARBA00023015"/>
    </source>
</evidence>
<dbReference type="InterPro" id="IPR010982">
    <property type="entry name" value="Lambda_DNA-bd_dom_sf"/>
</dbReference>
<name>A0A328TJR3_9GAMM</name>
<keyword evidence="3 6" id="KW-0238">DNA-binding</keyword>
<evidence type="ECO:0000256" key="4">
    <source>
        <dbReference type="ARBA" id="ARBA00023163"/>
    </source>
</evidence>
<accession>A0A328TJR3</accession>
<dbReference type="GO" id="GO:0003677">
    <property type="term" value="F:DNA binding"/>
    <property type="evidence" value="ECO:0007669"/>
    <property type="project" value="UniProtKB-KW"/>
</dbReference>
<comment type="caution">
    <text evidence="6">The sequence shown here is derived from an EMBL/GenBank/DDBJ whole genome shotgun (WGS) entry which is preliminary data.</text>
</comment>
<evidence type="ECO:0000256" key="1">
    <source>
        <dbReference type="ARBA" id="ARBA00006157"/>
    </source>
</evidence>
<dbReference type="Proteomes" id="UP000244334">
    <property type="component" value="Unassembled WGS sequence"/>
</dbReference>
<feature type="domain" description="Ner winged helix-turn-helix DNA-binding" evidence="5">
    <location>
        <begin position="11"/>
        <end position="77"/>
    </location>
</feature>
<dbReference type="Pfam" id="PF13693">
    <property type="entry name" value="HTH_35"/>
    <property type="match status" value="1"/>
</dbReference>
<proteinExistence type="inferred from homology"/>
<keyword evidence="7" id="KW-1185">Reference proteome</keyword>
<evidence type="ECO:0000313" key="7">
    <source>
        <dbReference type="Proteomes" id="UP000244334"/>
    </source>
</evidence>
<reference evidence="6" key="1">
    <citation type="submission" date="2018-04" db="EMBL/GenBank/DDBJ databases">
        <title>Genomes of the Obligate Erwinia dacicola and Facultative Enterobacter sp. OLF Endosymbionts of the Olive Fruit fly, Bactrocera oleae.</title>
        <authorList>
            <person name="Estes A.M."/>
            <person name="Hearn D.J."/>
            <person name="Agarwal S."/>
            <person name="Pierson E.A."/>
            <person name="Dunning-Hotopp J.C."/>
        </authorList>
    </citation>
    <scope>NUCLEOTIDE SEQUENCE [LARGE SCALE GENOMIC DNA]</scope>
    <source>
        <strain evidence="6">Oroville</strain>
    </source>
</reference>
<sequence length="79" mass="8926">MMERKEVSSVDWHRLDIVAAIHKQGTTMRELSVRAGLKPDTLKNALNRSYPKGERIIASALNIEPACIWPSGYMMRKAS</sequence>
<evidence type="ECO:0000313" key="6">
    <source>
        <dbReference type="EMBL" id="RAP70867.1"/>
    </source>
</evidence>
<organism evidence="6 7">
    <name type="scientific">Candidatus Erwinia dacicola</name>
    <dbReference type="NCBI Taxonomy" id="252393"/>
    <lineage>
        <taxon>Bacteria</taxon>
        <taxon>Pseudomonadati</taxon>
        <taxon>Pseudomonadota</taxon>
        <taxon>Gammaproteobacteria</taxon>
        <taxon>Enterobacterales</taxon>
        <taxon>Erwiniaceae</taxon>
        <taxon>Erwinia</taxon>
    </lineage>
</organism>
<dbReference type="InterPro" id="IPR038722">
    <property type="entry name" value="Ner_HTH_dom"/>
</dbReference>
<dbReference type="AlphaFoldDB" id="A0A328TJR3"/>
<keyword evidence="4" id="KW-0804">Transcription</keyword>
<evidence type="ECO:0000256" key="3">
    <source>
        <dbReference type="ARBA" id="ARBA00023125"/>
    </source>
</evidence>
<dbReference type="Gene3D" id="1.10.260.40">
    <property type="entry name" value="lambda repressor-like DNA-binding domains"/>
    <property type="match status" value="1"/>
</dbReference>
<protein>
    <submittedName>
        <fullName evidence="6">Winged helix-turn-helix DNA-binding family protein</fullName>
    </submittedName>
</protein>
<gene>
    <name evidence="6" type="ORF">ACZ87_02326</name>
</gene>
<dbReference type="SUPFAM" id="SSF47413">
    <property type="entry name" value="lambda repressor-like DNA-binding domains"/>
    <property type="match status" value="1"/>
</dbReference>
<comment type="similarity">
    <text evidence="1">Belongs to the ner transcriptional regulatory family.</text>
</comment>